<name>A0ABP9FSK8_9SPHI</name>
<reference evidence="4" key="1">
    <citation type="journal article" date="2019" name="Int. J. Syst. Evol. Microbiol.">
        <title>The Global Catalogue of Microorganisms (GCM) 10K type strain sequencing project: providing services to taxonomists for standard genome sequencing and annotation.</title>
        <authorList>
            <consortium name="The Broad Institute Genomics Platform"/>
            <consortium name="The Broad Institute Genome Sequencing Center for Infectious Disease"/>
            <person name="Wu L."/>
            <person name="Ma J."/>
        </authorList>
    </citation>
    <scope>NUCLEOTIDE SEQUENCE [LARGE SCALE GENOMIC DNA]</scope>
    <source>
        <strain evidence="4">JCM 18283</strain>
    </source>
</reference>
<evidence type="ECO:0000256" key="1">
    <source>
        <dbReference type="ARBA" id="ARBA00022801"/>
    </source>
</evidence>
<evidence type="ECO:0000313" key="4">
    <source>
        <dbReference type="Proteomes" id="UP001501436"/>
    </source>
</evidence>
<dbReference type="InterPro" id="IPR021109">
    <property type="entry name" value="Peptidase_aspartic_dom_sf"/>
</dbReference>
<dbReference type="Pfam" id="PF13650">
    <property type="entry name" value="Asp_protease_2"/>
    <property type="match status" value="1"/>
</dbReference>
<keyword evidence="4" id="KW-1185">Reference proteome</keyword>
<proteinExistence type="predicted"/>
<dbReference type="EMBL" id="BAABJI010000001">
    <property type="protein sequence ID" value="GAA4906860.1"/>
    <property type="molecule type" value="Genomic_DNA"/>
</dbReference>
<accession>A0ABP9FSK8</accession>
<dbReference type="RefSeq" id="WP_345329520.1">
    <property type="nucleotide sequence ID" value="NZ_BAABJI010000001.1"/>
</dbReference>
<dbReference type="PROSITE" id="PS50175">
    <property type="entry name" value="ASP_PROT_RETROV"/>
    <property type="match status" value="1"/>
</dbReference>
<evidence type="ECO:0000313" key="3">
    <source>
        <dbReference type="EMBL" id="GAA4906860.1"/>
    </source>
</evidence>
<organism evidence="3 4">
    <name type="scientific">Mucilaginibacter defluvii</name>
    <dbReference type="NCBI Taxonomy" id="1196019"/>
    <lineage>
        <taxon>Bacteria</taxon>
        <taxon>Pseudomonadati</taxon>
        <taxon>Bacteroidota</taxon>
        <taxon>Sphingobacteriia</taxon>
        <taxon>Sphingobacteriales</taxon>
        <taxon>Sphingobacteriaceae</taxon>
        <taxon>Mucilaginibacter</taxon>
    </lineage>
</organism>
<protein>
    <recommendedName>
        <fullName evidence="2">Peptidase A2 domain-containing protein</fullName>
    </recommendedName>
</protein>
<feature type="domain" description="Peptidase A2" evidence="2">
    <location>
        <begin position="273"/>
        <end position="359"/>
    </location>
</feature>
<evidence type="ECO:0000259" key="2">
    <source>
        <dbReference type="PROSITE" id="PS50175"/>
    </source>
</evidence>
<dbReference type="InterPro" id="IPR001995">
    <property type="entry name" value="Peptidase_A2_cat"/>
</dbReference>
<dbReference type="Gene3D" id="2.40.70.10">
    <property type="entry name" value="Acid Proteases"/>
    <property type="match status" value="1"/>
</dbReference>
<gene>
    <name evidence="3" type="ORF">GCM10023313_06990</name>
</gene>
<keyword evidence="1" id="KW-0378">Hydrolase</keyword>
<sequence>MKYIYLLFIALYLNPVLAQQKLPVIKATSKKASIRDGGFLDKDAWNLSPQIRPDVYTAERTRETKWVTFYTDIDSIRVKVTPGSRFNFVVLLNGIDSCYTQIASAISPQTKQKVAAATDTIPFELTAFNAIKVKCILNNIDTLNMHFDVGSFDFRIIRDAMLNKTHLLTGQRGQTKPDFSKADKISKIQMGNTIWNNPEVAINNQTAHEMDGRFGWNLFEGKVVEVNYDKHLLLIHTQLPAYLKGYDKLKLKFIRSFVCVGGSFLINGKRYTGDFLMDTGADRAMILDSSWVARNNFPQNLKVAKQLEALDPRGVKYPVKAVVAPLYQLGKFRLNNVPALMLSGKNPVGFEINYLGNDLLKRFNLVFDFQHDQLYLKPNVLINSDYRS</sequence>
<comment type="caution">
    <text evidence="3">The sequence shown here is derived from an EMBL/GenBank/DDBJ whole genome shotgun (WGS) entry which is preliminary data.</text>
</comment>
<dbReference type="Proteomes" id="UP001501436">
    <property type="component" value="Unassembled WGS sequence"/>
</dbReference>